<sequence>MARDGLIIRLLGGFGAVVPLCALVFVLGTLVVEALPAIRLNGLHFLTGTAWNPGNTYGDTVVTHGVAHPPNADYGALPLIVGTLATSAIALVVAVPVSIGAALMIAEKLPRRLAGAVGLVLELLAGIPSVVVGLWGAMTFGPFIAHRVAPVIARNAPDVPVLGYLRGNTGNGEGMLVSGLVLAVMIIPIIATTTRDLIRQVPALPREGATALGMSDWECARRVTLPWVSSGIIGAVVLGLGRALGETMAVAMVSGAMLGAMPTNIYSTMTTIAATIVSQLDSAMTDSTDFAVKTLAEAGLVLLVITLVTNMAARALVHRTSGTALPVGRGV</sequence>
<dbReference type="OrthoDB" id="9775069at2"/>
<feature type="domain" description="ABC transmembrane type-1" evidence="11">
    <location>
        <begin position="80"/>
        <end position="313"/>
    </location>
</feature>
<dbReference type="InterPro" id="IPR035906">
    <property type="entry name" value="MetI-like_sf"/>
</dbReference>
<keyword evidence="8 9" id="KW-0472">Membrane</keyword>
<proteinExistence type="inferred from homology"/>
<feature type="transmembrane region" description="Helical" evidence="9">
    <location>
        <begin position="224"/>
        <end position="245"/>
    </location>
</feature>
<evidence type="ECO:0000256" key="2">
    <source>
        <dbReference type="ARBA" id="ARBA00007069"/>
    </source>
</evidence>
<dbReference type="PANTHER" id="PTHR30425:SF1">
    <property type="entry name" value="PHOSPHATE TRANSPORT SYSTEM PERMEASE PROTEIN PSTC"/>
    <property type="match status" value="1"/>
</dbReference>
<feature type="transmembrane region" description="Helical" evidence="9">
    <location>
        <begin position="265"/>
        <end position="283"/>
    </location>
</feature>
<dbReference type="GO" id="GO:0006817">
    <property type="term" value="P:phosphate ion transport"/>
    <property type="evidence" value="ECO:0007669"/>
    <property type="project" value="UniProtKB-KW"/>
</dbReference>
<keyword evidence="5 10" id="KW-0592">Phosphate transport</keyword>
<gene>
    <name evidence="12" type="ORF">A5708_24250</name>
</gene>
<dbReference type="Proteomes" id="UP000091846">
    <property type="component" value="Unassembled WGS sequence"/>
</dbReference>
<dbReference type="RefSeq" id="WP_065029135.1">
    <property type="nucleotide sequence ID" value="NZ_LZKI01000093.1"/>
</dbReference>
<evidence type="ECO:0000313" key="12">
    <source>
        <dbReference type="EMBL" id="OBI41112.1"/>
    </source>
</evidence>
<evidence type="ECO:0000256" key="1">
    <source>
        <dbReference type="ARBA" id="ARBA00004651"/>
    </source>
</evidence>
<dbReference type="InterPro" id="IPR011864">
    <property type="entry name" value="Phosphate_PstC"/>
</dbReference>
<evidence type="ECO:0000256" key="10">
    <source>
        <dbReference type="RuleBase" id="RU363054"/>
    </source>
</evidence>
<reference evidence="12 13" key="1">
    <citation type="submission" date="2016-06" db="EMBL/GenBank/DDBJ databases">
        <authorList>
            <person name="Kjaerup R.B."/>
            <person name="Dalgaard T.S."/>
            <person name="Juul-Madsen H.R."/>
        </authorList>
    </citation>
    <scope>NUCLEOTIDE SEQUENCE [LARGE SCALE GENOMIC DNA]</scope>
    <source>
        <strain evidence="12 13">E1334</strain>
    </source>
</reference>
<comment type="caution">
    <text evidence="12">The sequence shown here is derived from an EMBL/GenBank/DDBJ whole genome shotgun (WGS) entry which is preliminary data.</text>
</comment>
<evidence type="ECO:0000256" key="4">
    <source>
        <dbReference type="ARBA" id="ARBA00022475"/>
    </source>
</evidence>
<evidence type="ECO:0000259" key="11">
    <source>
        <dbReference type="PROSITE" id="PS50928"/>
    </source>
</evidence>
<feature type="transmembrane region" description="Helical" evidence="9">
    <location>
        <begin position="174"/>
        <end position="191"/>
    </location>
</feature>
<dbReference type="SUPFAM" id="SSF161098">
    <property type="entry name" value="MetI-like"/>
    <property type="match status" value="1"/>
</dbReference>
<dbReference type="GO" id="GO:0005315">
    <property type="term" value="F:phosphate transmembrane transporter activity"/>
    <property type="evidence" value="ECO:0007669"/>
    <property type="project" value="InterPro"/>
</dbReference>
<feature type="transmembrane region" description="Helical" evidence="9">
    <location>
        <begin position="295"/>
        <end position="317"/>
    </location>
</feature>
<name>A0A1A2YV32_9MYCO</name>
<dbReference type="Pfam" id="PF00528">
    <property type="entry name" value="BPD_transp_1"/>
    <property type="match status" value="1"/>
</dbReference>
<comment type="function">
    <text evidence="10">Part of the binding-protein-dependent transport system for phosphate; probably responsible for the translocation of the substrate across the membrane.</text>
</comment>
<keyword evidence="3 9" id="KW-0813">Transport</keyword>
<feature type="transmembrane region" description="Helical" evidence="9">
    <location>
        <begin position="113"/>
        <end position="138"/>
    </location>
</feature>
<organism evidence="12 13">
    <name type="scientific">Mycobacterium colombiense</name>
    <dbReference type="NCBI Taxonomy" id="339268"/>
    <lineage>
        <taxon>Bacteria</taxon>
        <taxon>Bacillati</taxon>
        <taxon>Actinomycetota</taxon>
        <taxon>Actinomycetes</taxon>
        <taxon>Mycobacteriales</taxon>
        <taxon>Mycobacteriaceae</taxon>
        <taxon>Mycobacterium</taxon>
        <taxon>Mycobacterium avium complex (MAC)</taxon>
    </lineage>
</organism>
<keyword evidence="7 9" id="KW-1133">Transmembrane helix</keyword>
<dbReference type="CDD" id="cd06261">
    <property type="entry name" value="TM_PBP2"/>
    <property type="match status" value="1"/>
</dbReference>
<dbReference type="GO" id="GO:0005886">
    <property type="term" value="C:plasma membrane"/>
    <property type="evidence" value="ECO:0007669"/>
    <property type="project" value="UniProtKB-SubCell"/>
</dbReference>
<evidence type="ECO:0000256" key="7">
    <source>
        <dbReference type="ARBA" id="ARBA00022989"/>
    </source>
</evidence>
<evidence type="ECO:0000256" key="6">
    <source>
        <dbReference type="ARBA" id="ARBA00022692"/>
    </source>
</evidence>
<dbReference type="InterPro" id="IPR051124">
    <property type="entry name" value="Phosphate_Transport_Permease"/>
</dbReference>
<protein>
    <recommendedName>
        <fullName evidence="10">Phosphate transport system permease protein</fullName>
    </recommendedName>
</protein>
<evidence type="ECO:0000256" key="9">
    <source>
        <dbReference type="RuleBase" id="RU363032"/>
    </source>
</evidence>
<dbReference type="AlphaFoldDB" id="A0A1A2YV32"/>
<evidence type="ECO:0000256" key="8">
    <source>
        <dbReference type="ARBA" id="ARBA00023136"/>
    </source>
</evidence>
<evidence type="ECO:0000256" key="5">
    <source>
        <dbReference type="ARBA" id="ARBA00022592"/>
    </source>
</evidence>
<keyword evidence="6 9" id="KW-0812">Transmembrane</keyword>
<dbReference type="PROSITE" id="PS50928">
    <property type="entry name" value="ABC_TM1"/>
    <property type="match status" value="1"/>
</dbReference>
<keyword evidence="4 10" id="KW-1003">Cell membrane</keyword>
<dbReference type="NCBIfam" id="TIGR02138">
    <property type="entry name" value="phosphate_pstC"/>
    <property type="match status" value="1"/>
</dbReference>
<evidence type="ECO:0000256" key="3">
    <source>
        <dbReference type="ARBA" id="ARBA00022448"/>
    </source>
</evidence>
<comment type="similarity">
    <text evidence="2 10">Belongs to the binding-protein-dependent transport system permease family. CysTW subfamily.</text>
</comment>
<dbReference type="Gene3D" id="1.10.3720.10">
    <property type="entry name" value="MetI-like"/>
    <property type="match status" value="1"/>
</dbReference>
<dbReference type="InterPro" id="IPR000515">
    <property type="entry name" value="MetI-like"/>
</dbReference>
<feature type="transmembrane region" description="Helical" evidence="9">
    <location>
        <begin position="7"/>
        <end position="32"/>
    </location>
</feature>
<accession>A0A1A2YV32</accession>
<dbReference type="EMBL" id="LZKI01000093">
    <property type="protein sequence ID" value="OBI41112.1"/>
    <property type="molecule type" value="Genomic_DNA"/>
</dbReference>
<feature type="transmembrane region" description="Helical" evidence="9">
    <location>
        <begin position="79"/>
        <end position="106"/>
    </location>
</feature>
<evidence type="ECO:0000313" key="13">
    <source>
        <dbReference type="Proteomes" id="UP000091846"/>
    </source>
</evidence>
<dbReference type="PANTHER" id="PTHR30425">
    <property type="entry name" value="PHOSPHATE TRANSPORT SYSTEM PERMEASE PROTEIN PST"/>
    <property type="match status" value="1"/>
</dbReference>
<comment type="subcellular location">
    <subcellularLocation>
        <location evidence="1 9">Cell membrane</location>
        <topology evidence="1 9">Multi-pass membrane protein</topology>
    </subcellularLocation>
</comment>